<evidence type="ECO:0000313" key="2">
    <source>
        <dbReference type="EMBL" id="KGR85523.1"/>
    </source>
</evidence>
<evidence type="ECO:0000313" key="3">
    <source>
        <dbReference type="Proteomes" id="UP000030437"/>
    </source>
</evidence>
<feature type="transmembrane region" description="Helical" evidence="1">
    <location>
        <begin position="90"/>
        <end position="112"/>
    </location>
</feature>
<keyword evidence="1" id="KW-0812">Transmembrane</keyword>
<dbReference type="InterPro" id="IPR021354">
    <property type="entry name" value="DUF2975"/>
</dbReference>
<dbReference type="AlphaFoldDB" id="A0A0A3IRL7"/>
<dbReference type="Proteomes" id="UP000030437">
    <property type="component" value="Unassembled WGS sequence"/>
</dbReference>
<organism evidence="2 3">
    <name type="scientific">Lysinibacillus odysseyi 34hs-1 = NBRC 100172</name>
    <dbReference type="NCBI Taxonomy" id="1220589"/>
    <lineage>
        <taxon>Bacteria</taxon>
        <taxon>Bacillati</taxon>
        <taxon>Bacillota</taxon>
        <taxon>Bacilli</taxon>
        <taxon>Bacillales</taxon>
        <taxon>Bacillaceae</taxon>
        <taxon>Lysinibacillus</taxon>
    </lineage>
</organism>
<dbReference type="OrthoDB" id="1100174at2"/>
<dbReference type="eggNOG" id="ENOG502ZR8H">
    <property type="taxonomic scope" value="Bacteria"/>
</dbReference>
<feature type="transmembrane region" description="Helical" evidence="1">
    <location>
        <begin position="118"/>
        <end position="140"/>
    </location>
</feature>
<protein>
    <recommendedName>
        <fullName evidence="4">DUF2975 domain-containing protein</fullName>
    </recommendedName>
</protein>
<dbReference type="Pfam" id="PF11188">
    <property type="entry name" value="DUF2975"/>
    <property type="match status" value="1"/>
</dbReference>
<feature type="transmembrane region" description="Helical" evidence="1">
    <location>
        <begin position="49"/>
        <end position="69"/>
    </location>
</feature>
<evidence type="ECO:0008006" key="4">
    <source>
        <dbReference type="Google" id="ProtNLM"/>
    </source>
</evidence>
<gene>
    <name evidence="2" type="ORF">CD32_09935</name>
</gene>
<accession>A0A0A3IRL7</accession>
<reference evidence="2 3" key="1">
    <citation type="submission" date="2014-02" db="EMBL/GenBank/DDBJ databases">
        <title>Draft genome sequence of Lysinibacillus odysseyi NBRC 100172.</title>
        <authorList>
            <person name="Zhang F."/>
            <person name="Wang G."/>
            <person name="Zhang L."/>
        </authorList>
    </citation>
    <scope>NUCLEOTIDE SEQUENCE [LARGE SCALE GENOMIC DNA]</scope>
    <source>
        <strain evidence="2 3">NBRC 100172</strain>
    </source>
</reference>
<dbReference type="STRING" id="1220589.CD32_09935"/>
<keyword evidence="3" id="KW-1185">Reference proteome</keyword>
<comment type="caution">
    <text evidence="2">The sequence shown here is derived from an EMBL/GenBank/DDBJ whole genome shotgun (WGS) entry which is preliminary data.</text>
</comment>
<keyword evidence="1" id="KW-1133">Transmembrane helix</keyword>
<keyword evidence="1" id="KW-0472">Membrane</keyword>
<feature type="transmembrane region" description="Helical" evidence="1">
    <location>
        <begin position="7"/>
        <end position="29"/>
    </location>
</feature>
<sequence length="154" mass="16915">MQKITSVFLSLVLILIGTIVLLLCVFVLPRAAHITALIHPEVAYLKYPVLLGMYATALPFFYAIYETVTMIQVIRRESIFSTRIVEGLNYIKYCAFIIIGLYVLGISVLYYTNALPPAVSVAGLGIVIITIMVAAGAAFIKNVLNKTQLQLSNS</sequence>
<evidence type="ECO:0000256" key="1">
    <source>
        <dbReference type="SAM" id="Phobius"/>
    </source>
</evidence>
<dbReference type="RefSeq" id="WP_036154011.1">
    <property type="nucleotide sequence ID" value="NZ_AVCX01000007.1"/>
</dbReference>
<dbReference type="EMBL" id="JPVP01000054">
    <property type="protein sequence ID" value="KGR85523.1"/>
    <property type="molecule type" value="Genomic_DNA"/>
</dbReference>
<name>A0A0A3IRL7_9BACI</name>
<proteinExistence type="predicted"/>